<dbReference type="GO" id="GO:0003677">
    <property type="term" value="F:DNA binding"/>
    <property type="evidence" value="ECO:0007669"/>
    <property type="project" value="UniProtKB-KW"/>
</dbReference>
<keyword evidence="7" id="KW-1185">Reference proteome</keyword>
<dbReference type="PRINTS" id="PR00034">
    <property type="entry name" value="HTHCRP"/>
</dbReference>
<dbReference type="InterPro" id="IPR014710">
    <property type="entry name" value="RmlC-like_jellyroll"/>
</dbReference>
<evidence type="ECO:0000256" key="3">
    <source>
        <dbReference type="ARBA" id="ARBA00023163"/>
    </source>
</evidence>
<dbReference type="CDD" id="cd00038">
    <property type="entry name" value="CAP_ED"/>
    <property type="match status" value="1"/>
</dbReference>
<dbReference type="InterPro" id="IPR000595">
    <property type="entry name" value="cNMP-bd_dom"/>
</dbReference>
<comment type="caution">
    <text evidence="6">The sequence shown here is derived from an EMBL/GenBank/DDBJ whole genome shotgun (WGS) entry which is preliminary data.</text>
</comment>
<feature type="domain" description="Cyclic nucleotide-binding" evidence="4">
    <location>
        <begin position="22"/>
        <end position="109"/>
    </location>
</feature>
<reference evidence="6 7" key="1">
    <citation type="submission" date="2019-12" db="EMBL/GenBank/DDBJ databases">
        <authorList>
            <person name="Lee S.D."/>
        </authorList>
    </citation>
    <scope>NUCLEOTIDE SEQUENCE [LARGE SCALE GENOMIC DNA]</scope>
    <source>
        <strain evidence="6 7">SAP-6</strain>
    </source>
</reference>
<dbReference type="EMBL" id="WUBS01000007">
    <property type="protein sequence ID" value="NDL63402.1"/>
    <property type="molecule type" value="Genomic_DNA"/>
</dbReference>
<name>A0A845SJ57_9GAMM</name>
<evidence type="ECO:0000313" key="7">
    <source>
        <dbReference type="Proteomes" id="UP000461443"/>
    </source>
</evidence>
<dbReference type="Pfam" id="PF13545">
    <property type="entry name" value="HTH_Crp_2"/>
    <property type="match status" value="1"/>
</dbReference>
<dbReference type="GO" id="GO:0005829">
    <property type="term" value="C:cytosol"/>
    <property type="evidence" value="ECO:0007669"/>
    <property type="project" value="TreeGrafter"/>
</dbReference>
<keyword evidence="1" id="KW-0805">Transcription regulation</keyword>
<dbReference type="RefSeq" id="WP_162366119.1">
    <property type="nucleotide sequence ID" value="NZ_WUBS01000007.1"/>
</dbReference>
<evidence type="ECO:0000256" key="1">
    <source>
        <dbReference type="ARBA" id="ARBA00023015"/>
    </source>
</evidence>
<dbReference type="GO" id="GO:0003700">
    <property type="term" value="F:DNA-binding transcription factor activity"/>
    <property type="evidence" value="ECO:0007669"/>
    <property type="project" value="TreeGrafter"/>
</dbReference>
<protein>
    <submittedName>
        <fullName evidence="6">Helix-turn-helix domain-containing protein</fullName>
    </submittedName>
</protein>
<dbReference type="Pfam" id="PF00027">
    <property type="entry name" value="cNMP_binding"/>
    <property type="match status" value="1"/>
</dbReference>
<dbReference type="PROSITE" id="PS51063">
    <property type="entry name" value="HTH_CRP_2"/>
    <property type="match status" value="1"/>
</dbReference>
<evidence type="ECO:0000313" key="6">
    <source>
        <dbReference type="EMBL" id="NDL63402.1"/>
    </source>
</evidence>
<dbReference type="InterPro" id="IPR036390">
    <property type="entry name" value="WH_DNA-bd_sf"/>
</dbReference>
<keyword evidence="2" id="KW-0238">DNA-binding</keyword>
<dbReference type="PANTHER" id="PTHR24567">
    <property type="entry name" value="CRP FAMILY TRANSCRIPTIONAL REGULATORY PROTEIN"/>
    <property type="match status" value="1"/>
</dbReference>
<proteinExistence type="predicted"/>
<feature type="domain" description="HTH crp-type" evidence="5">
    <location>
        <begin position="157"/>
        <end position="225"/>
    </location>
</feature>
<reference evidence="6 7" key="2">
    <citation type="submission" date="2020-02" db="EMBL/GenBank/DDBJ databases">
        <title>The new genus of Enterobacteriales.</title>
        <authorList>
            <person name="Kim I.S."/>
        </authorList>
    </citation>
    <scope>NUCLEOTIDE SEQUENCE [LARGE SCALE GENOMIC DNA]</scope>
    <source>
        <strain evidence="6 7">SAP-6</strain>
    </source>
</reference>
<dbReference type="Proteomes" id="UP000461443">
    <property type="component" value="Unassembled WGS sequence"/>
</dbReference>
<dbReference type="InterPro" id="IPR012318">
    <property type="entry name" value="HTH_CRP"/>
</dbReference>
<sequence>MTNVKNAPLDAIALASLAGQQWIGTLPASELADLSAHCRRKKLVQGQTLFQEGDKMTHCLLLESGMVKVFRFTLTGEEKIFGQLRQGDVVALAAVFMRHGRFPMSAQVVEAGNALLIPNTLLKDICLRYPQFSLRLMSYFCNQLYAIINKVDWLTSSSTAERLAAYLITLSETAGSPHLTLPVSRAQLATQLGVRLETLSRMLSEWRRRGDIALHGRQLSILAADRLMMMTQSGKRDF</sequence>
<gene>
    <name evidence="6" type="ORF">GRH90_11675</name>
</gene>
<dbReference type="Gene3D" id="2.60.120.10">
    <property type="entry name" value="Jelly Rolls"/>
    <property type="match status" value="1"/>
</dbReference>
<keyword evidence="3" id="KW-0804">Transcription</keyword>
<dbReference type="SUPFAM" id="SSF46785">
    <property type="entry name" value="Winged helix' DNA-binding domain"/>
    <property type="match status" value="1"/>
</dbReference>
<evidence type="ECO:0000259" key="4">
    <source>
        <dbReference type="PROSITE" id="PS50042"/>
    </source>
</evidence>
<evidence type="ECO:0000259" key="5">
    <source>
        <dbReference type="PROSITE" id="PS51063"/>
    </source>
</evidence>
<dbReference type="SMART" id="SM00100">
    <property type="entry name" value="cNMP"/>
    <property type="match status" value="1"/>
</dbReference>
<dbReference type="SUPFAM" id="SSF51206">
    <property type="entry name" value="cAMP-binding domain-like"/>
    <property type="match status" value="1"/>
</dbReference>
<dbReference type="AlphaFoldDB" id="A0A845SJ57"/>
<organism evidence="6 7">
    <name type="scientific">Acerihabitans arboris</name>
    <dbReference type="NCBI Taxonomy" id="2691583"/>
    <lineage>
        <taxon>Bacteria</taxon>
        <taxon>Pseudomonadati</taxon>
        <taxon>Pseudomonadota</taxon>
        <taxon>Gammaproteobacteria</taxon>
        <taxon>Enterobacterales</taxon>
        <taxon>Pectobacteriaceae</taxon>
        <taxon>Acerihabitans</taxon>
    </lineage>
</organism>
<dbReference type="InterPro" id="IPR018490">
    <property type="entry name" value="cNMP-bd_dom_sf"/>
</dbReference>
<dbReference type="PANTHER" id="PTHR24567:SF26">
    <property type="entry name" value="REGULATORY PROTEIN YEIL"/>
    <property type="match status" value="1"/>
</dbReference>
<accession>A0A845SJ57</accession>
<dbReference type="InterPro" id="IPR050397">
    <property type="entry name" value="Env_Response_Regulators"/>
</dbReference>
<dbReference type="PROSITE" id="PS50042">
    <property type="entry name" value="CNMP_BINDING_3"/>
    <property type="match status" value="1"/>
</dbReference>
<evidence type="ECO:0000256" key="2">
    <source>
        <dbReference type="ARBA" id="ARBA00023125"/>
    </source>
</evidence>
<dbReference type="SMART" id="SM00419">
    <property type="entry name" value="HTH_CRP"/>
    <property type="match status" value="1"/>
</dbReference>